<dbReference type="EMBL" id="PGCJ01000266">
    <property type="protein sequence ID" value="PLW34985.1"/>
    <property type="molecule type" value="Genomic_DNA"/>
</dbReference>
<evidence type="ECO:0000256" key="1">
    <source>
        <dbReference type="SAM" id="MobiDB-lite"/>
    </source>
</evidence>
<sequence>MARCGTPSSPPPSAAYTKDSGGARSSSSGGLLLSSVYFPIYIFASSDLVVGQELNHKKLLLLLALSVSCNRVYKISNSYKGRLVIDFSQTPRIRAFSPTPATSQWLQVEFDDG</sequence>
<feature type="region of interest" description="Disordered" evidence="1">
    <location>
        <begin position="1"/>
        <end position="28"/>
    </location>
</feature>
<keyword evidence="3" id="KW-1185">Reference proteome</keyword>
<evidence type="ECO:0000313" key="3">
    <source>
        <dbReference type="Proteomes" id="UP000235388"/>
    </source>
</evidence>
<reference evidence="2 3" key="1">
    <citation type="submission" date="2017-11" db="EMBL/GenBank/DDBJ databases">
        <title>De novo assembly and phasing of dikaryotic genomes from two isolates of Puccinia coronata f. sp. avenae, the causal agent of oat crown rust.</title>
        <authorList>
            <person name="Miller M.E."/>
            <person name="Zhang Y."/>
            <person name="Omidvar V."/>
            <person name="Sperschneider J."/>
            <person name="Schwessinger B."/>
            <person name="Raley C."/>
            <person name="Palmer J.M."/>
            <person name="Garnica D."/>
            <person name="Upadhyaya N."/>
            <person name="Rathjen J."/>
            <person name="Taylor J.M."/>
            <person name="Park R.F."/>
            <person name="Dodds P.N."/>
            <person name="Hirsch C.D."/>
            <person name="Kianian S.F."/>
            <person name="Figueroa M."/>
        </authorList>
    </citation>
    <scope>NUCLEOTIDE SEQUENCE [LARGE SCALE GENOMIC DNA]</scope>
    <source>
        <strain evidence="2">12NC29</strain>
    </source>
</reference>
<comment type="caution">
    <text evidence="2">The sequence shown here is derived from an EMBL/GenBank/DDBJ whole genome shotgun (WGS) entry which is preliminary data.</text>
</comment>
<evidence type="ECO:0000313" key="2">
    <source>
        <dbReference type="EMBL" id="PLW34985.1"/>
    </source>
</evidence>
<protein>
    <submittedName>
        <fullName evidence="2">Uncharacterized protein</fullName>
    </submittedName>
</protein>
<accession>A0A2N5UB70</accession>
<organism evidence="2 3">
    <name type="scientific">Puccinia coronata f. sp. avenae</name>
    <dbReference type="NCBI Taxonomy" id="200324"/>
    <lineage>
        <taxon>Eukaryota</taxon>
        <taxon>Fungi</taxon>
        <taxon>Dikarya</taxon>
        <taxon>Basidiomycota</taxon>
        <taxon>Pucciniomycotina</taxon>
        <taxon>Pucciniomycetes</taxon>
        <taxon>Pucciniales</taxon>
        <taxon>Pucciniaceae</taxon>
        <taxon>Puccinia</taxon>
    </lineage>
</organism>
<name>A0A2N5UB70_9BASI</name>
<dbReference type="AlphaFoldDB" id="A0A2N5UB70"/>
<proteinExistence type="predicted"/>
<dbReference type="Proteomes" id="UP000235388">
    <property type="component" value="Unassembled WGS sequence"/>
</dbReference>
<gene>
    <name evidence="2" type="ORF">PCANC_19770</name>
</gene>